<dbReference type="InterPro" id="IPR000719">
    <property type="entry name" value="Prot_kinase_dom"/>
</dbReference>
<dbReference type="InterPro" id="IPR011009">
    <property type="entry name" value="Kinase-like_dom_sf"/>
</dbReference>
<gene>
    <name evidence="6" type="primary">pknB</name>
    <name evidence="6" type="ORF">C772_01010</name>
</gene>
<organism evidence="6 7">
    <name type="scientific">Bhargavaea cecembensis DSE10</name>
    <dbReference type="NCBI Taxonomy" id="1235279"/>
    <lineage>
        <taxon>Bacteria</taxon>
        <taxon>Bacillati</taxon>
        <taxon>Bacillota</taxon>
        <taxon>Bacilli</taxon>
        <taxon>Bacillales</taxon>
        <taxon>Caryophanaceae</taxon>
        <taxon>Bhargavaea</taxon>
    </lineage>
</organism>
<dbReference type="Proteomes" id="UP000011919">
    <property type="component" value="Unassembled WGS sequence"/>
</dbReference>
<keyword evidence="4" id="KW-0067">ATP-binding</keyword>
<dbReference type="SUPFAM" id="SSF56112">
    <property type="entry name" value="Protein kinase-like (PK-like)"/>
    <property type="match status" value="1"/>
</dbReference>
<reference evidence="6 7" key="1">
    <citation type="journal article" date="2013" name="Genome Announc.">
        <title>Draft Genome Sequence of Bhargavaea cecembensis Strain DSE10T, Isolated from a Deep-Sea Sediment Sample Collected at a Depth of 5,904 m from the Chagos-Laccadive Ridge System in the Indian Ocean.</title>
        <authorList>
            <person name="Shivaji S."/>
            <person name="Ara S."/>
            <person name="Begum Z."/>
            <person name="Ruth M."/>
            <person name="Singh A."/>
            <person name="Kumar Pinnaka A."/>
        </authorList>
    </citation>
    <scope>NUCLEOTIDE SEQUENCE [LARGE SCALE GENOMIC DNA]</scope>
    <source>
        <strain evidence="6 7">DSE10</strain>
    </source>
</reference>
<evidence type="ECO:0000313" key="7">
    <source>
        <dbReference type="Proteomes" id="UP000011919"/>
    </source>
</evidence>
<keyword evidence="7" id="KW-1185">Reference proteome</keyword>
<dbReference type="AlphaFoldDB" id="M7P8P1"/>
<keyword evidence="3 6" id="KW-0418">Kinase</keyword>
<dbReference type="STRING" id="1235279.C772_01010"/>
<evidence type="ECO:0000256" key="3">
    <source>
        <dbReference type="ARBA" id="ARBA00022777"/>
    </source>
</evidence>
<dbReference type="InterPro" id="IPR050660">
    <property type="entry name" value="NEK_Ser/Thr_kinase"/>
</dbReference>
<evidence type="ECO:0000256" key="1">
    <source>
        <dbReference type="ARBA" id="ARBA00022679"/>
    </source>
</evidence>
<dbReference type="GO" id="GO:0005524">
    <property type="term" value="F:ATP binding"/>
    <property type="evidence" value="ECO:0007669"/>
    <property type="project" value="UniProtKB-KW"/>
</dbReference>
<accession>M7P8P1</accession>
<dbReference type="Gene3D" id="1.10.510.10">
    <property type="entry name" value="Transferase(Phosphotransferase) domain 1"/>
    <property type="match status" value="1"/>
</dbReference>
<comment type="caution">
    <text evidence="6">The sequence shown here is derived from an EMBL/GenBank/DDBJ whole genome shotgun (WGS) entry which is preliminary data.</text>
</comment>
<sequence length="278" mass="31106">MAKNIHAVSTEPLQKGETLVPGYTVIYHMRRGRECDVYYVWSEERLTGCIAKTIQPEAPDNEIIRKRLVKEGETLTALSHPNLVRGYEVVPEPVPVLIQETLTGETLSHLVRNLAKQGEELPEKQIAHLGMQLCSVVHYLHRNNVLHLDIKPSNLISQPPLAKLIDLNLSASPGDVRKGVGTKQYMAPEQARGNALTTAADIWGIGAVLFFAATGKRPFQSLDDGRYEQLERSAEPVRTHRDMDEGFADLIDRCLQTDVEKRPELKEIHAFLSSFVNA</sequence>
<dbReference type="Pfam" id="PF00069">
    <property type="entry name" value="Pkinase"/>
    <property type="match status" value="1"/>
</dbReference>
<dbReference type="Gene3D" id="3.30.200.20">
    <property type="entry name" value="Phosphorylase Kinase, domain 1"/>
    <property type="match status" value="1"/>
</dbReference>
<dbReference type="EMBL" id="AOFT01000004">
    <property type="protein sequence ID" value="EMR06874.1"/>
    <property type="molecule type" value="Genomic_DNA"/>
</dbReference>
<name>M7P8P1_9BACL</name>
<protein>
    <submittedName>
        <fullName evidence="6">Serine/threonine-protein kinase pknB</fullName>
        <ecNumber evidence="6">2.7.11.1</ecNumber>
    </submittedName>
</protein>
<proteinExistence type="predicted"/>
<dbReference type="eggNOG" id="COG0515">
    <property type="taxonomic scope" value="Bacteria"/>
</dbReference>
<evidence type="ECO:0000256" key="4">
    <source>
        <dbReference type="ARBA" id="ARBA00022840"/>
    </source>
</evidence>
<evidence type="ECO:0000259" key="5">
    <source>
        <dbReference type="PROSITE" id="PS50011"/>
    </source>
</evidence>
<dbReference type="PANTHER" id="PTHR43671:SF106">
    <property type="entry name" value="NIMA-LIKE KINASE"/>
    <property type="match status" value="1"/>
</dbReference>
<feature type="domain" description="Protein kinase" evidence="5">
    <location>
        <begin position="23"/>
        <end position="272"/>
    </location>
</feature>
<dbReference type="PROSITE" id="PS50011">
    <property type="entry name" value="PROTEIN_KINASE_DOM"/>
    <property type="match status" value="1"/>
</dbReference>
<evidence type="ECO:0000313" key="6">
    <source>
        <dbReference type="EMBL" id="EMR06874.1"/>
    </source>
</evidence>
<dbReference type="RefSeq" id="WP_008297916.1">
    <property type="nucleotide sequence ID" value="NZ_AOFT01000004.1"/>
</dbReference>
<keyword evidence="1 6" id="KW-0808">Transferase</keyword>
<dbReference type="PANTHER" id="PTHR43671">
    <property type="entry name" value="SERINE/THREONINE-PROTEIN KINASE NEK"/>
    <property type="match status" value="1"/>
</dbReference>
<dbReference type="CDD" id="cd14014">
    <property type="entry name" value="STKc_PknB_like"/>
    <property type="match status" value="1"/>
</dbReference>
<dbReference type="SMART" id="SM00220">
    <property type="entry name" value="S_TKc"/>
    <property type="match status" value="1"/>
</dbReference>
<dbReference type="EC" id="2.7.11.1" evidence="6"/>
<dbReference type="OrthoDB" id="9788659at2"/>
<keyword evidence="2" id="KW-0547">Nucleotide-binding</keyword>
<dbReference type="GO" id="GO:0004674">
    <property type="term" value="F:protein serine/threonine kinase activity"/>
    <property type="evidence" value="ECO:0007669"/>
    <property type="project" value="UniProtKB-EC"/>
</dbReference>
<evidence type="ECO:0000256" key="2">
    <source>
        <dbReference type="ARBA" id="ARBA00022741"/>
    </source>
</evidence>